<dbReference type="Pfam" id="PF00061">
    <property type="entry name" value="Lipocalin"/>
    <property type="match status" value="1"/>
</dbReference>
<dbReference type="GO" id="GO:0036094">
    <property type="term" value="F:small molecule binding"/>
    <property type="evidence" value="ECO:0007669"/>
    <property type="project" value="InterPro"/>
</dbReference>
<dbReference type="Proteomes" id="UP001190640">
    <property type="component" value="Chromosome 14"/>
</dbReference>
<feature type="domain" description="Lipocalin/cytosolic fatty-acid binding" evidence="4">
    <location>
        <begin position="34"/>
        <end position="140"/>
    </location>
</feature>
<dbReference type="SUPFAM" id="SSF50814">
    <property type="entry name" value="Lipocalins"/>
    <property type="match status" value="1"/>
</dbReference>
<dbReference type="PANTHER" id="PTHR11430:SF32">
    <property type="entry name" value="CHLOROPLASTIC LIPOCALIN"/>
    <property type="match status" value="1"/>
</dbReference>
<evidence type="ECO:0000256" key="2">
    <source>
        <dbReference type="RuleBase" id="RU003695"/>
    </source>
</evidence>
<dbReference type="InterPro" id="IPR012674">
    <property type="entry name" value="Calycin"/>
</dbReference>
<proteinExistence type="inferred from homology"/>
<dbReference type="RefSeq" id="XP_054853230.1">
    <property type="nucleotide sequence ID" value="XM_054997255.1"/>
</dbReference>
<reference evidence="6" key="1">
    <citation type="submission" date="2025-08" db="UniProtKB">
        <authorList>
            <consortium name="RefSeq"/>
        </authorList>
    </citation>
    <scope>IDENTIFICATION</scope>
    <source>
        <tissue evidence="6">Blood</tissue>
    </source>
</reference>
<accession>A0AA97KBN2</accession>
<name>A0AA97KBN2_EUBMA</name>
<dbReference type="InterPro" id="IPR022272">
    <property type="entry name" value="Lipocalin_CS"/>
</dbReference>
<organism evidence="5 6">
    <name type="scientific">Eublepharis macularius</name>
    <name type="common">Leopard gecko</name>
    <name type="synonym">Cyrtodactylus macularius</name>
    <dbReference type="NCBI Taxonomy" id="481883"/>
    <lineage>
        <taxon>Eukaryota</taxon>
        <taxon>Metazoa</taxon>
        <taxon>Chordata</taxon>
        <taxon>Craniata</taxon>
        <taxon>Vertebrata</taxon>
        <taxon>Euteleostomi</taxon>
        <taxon>Lepidosauria</taxon>
        <taxon>Squamata</taxon>
        <taxon>Bifurcata</taxon>
        <taxon>Gekkota</taxon>
        <taxon>Eublepharidae</taxon>
        <taxon>Eublepharinae</taxon>
        <taxon>Eublepharis</taxon>
    </lineage>
</organism>
<protein>
    <submittedName>
        <fullName evidence="6">Lipocalin-like</fullName>
    </submittedName>
</protein>
<dbReference type="InterPro" id="IPR000566">
    <property type="entry name" value="Lipocln_cytosolic_FA-bd_dom"/>
</dbReference>
<keyword evidence="3" id="KW-0732">Signal</keyword>
<feature type="signal peptide" evidence="3">
    <location>
        <begin position="1"/>
        <end position="21"/>
    </location>
</feature>
<evidence type="ECO:0000256" key="3">
    <source>
        <dbReference type="SAM" id="SignalP"/>
    </source>
</evidence>
<dbReference type="PROSITE" id="PS00213">
    <property type="entry name" value="LIPOCALIN"/>
    <property type="match status" value="1"/>
</dbReference>
<sequence>MKCLMFSAALAIVYWLDFGVGVPVKPDFDLQQFAGKWYAIAIVKTRGPPESILVLDHIVEPLPNGDMLMQAQIPSKDKCKEENIHLSHTDRAGIFTTEKERVLSVVEASYESYYILSIETPKNGVLQLFARKPDVPTMVENMYLSRAQSLGFKIKFIINFNTMDRCP</sequence>
<evidence type="ECO:0000256" key="1">
    <source>
        <dbReference type="ARBA" id="ARBA00006889"/>
    </source>
</evidence>
<dbReference type="GeneID" id="129341898"/>
<dbReference type="AlphaFoldDB" id="A0AA97KBN2"/>
<dbReference type="InterPro" id="IPR002345">
    <property type="entry name" value="Lipocalin"/>
</dbReference>
<dbReference type="Gene3D" id="2.40.128.20">
    <property type="match status" value="1"/>
</dbReference>
<gene>
    <name evidence="6" type="primary">LOC129341898</name>
</gene>
<dbReference type="KEGG" id="emc:129341898"/>
<keyword evidence="5" id="KW-1185">Reference proteome</keyword>
<comment type="similarity">
    <text evidence="1 2">Belongs to the calycin superfamily. Lipocalin family.</text>
</comment>
<dbReference type="PANTHER" id="PTHR11430">
    <property type="entry name" value="LIPOCALIN"/>
    <property type="match status" value="1"/>
</dbReference>
<evidence type="ECO:0000313" key="6">
    <source>
        <dbReference type="RefSeq" id="XP_054853230.1"/>
    </source>
</evidence>
<evidence type="ECO:0000259" key="4">
    <source>
        <dbReference type="Pfam" id="PF00061"/>
    </source>
</evidence>
<evidence type="ECO:0000313" key="5">
    <source>
        <dbReference type="Proteomes" id="UP001190640"/>
    </source>
</evidence>
<feature type="chain" id="PRO_5041736773" evidence="3">
    <location>
        <begin position="22"/>
        <end position="167"/>
    </location>
</feature>